<keyword evidence="24" id="KW-1185">Reference proteome</keyword>
<evidence type="ECO:0000256" key="14">
    <source>
        <dbReference type="ARBA" id="ARBA00023157"/>
    </source>
</evidence>
<proteinExistence type="inferred from homology"/>
<feature type="compositionally biased region" description="Gly residues" evidence="21">
    <location>
        <begin position="93"/>
        <end position="106"/>
    </location>
</feature>
<evidence type="ECO:0000256" key="15">
    <source>
        <dbReference type="ARBA" id="ARBA00023284"/>
    </source>
</evidence>
<dbReference type="FunFam" id="3.40.30.10:FF:000003">
    <property type="entry name" value="Peroxiredoxin 1"/>
    <property type="match status" value="1"/>
</dbReference>
<reference evidence="23" key="1">
    <citation type="journal article" date="2021" name="Evol. Appl.">
        <title>The genome of the Pyrenean desman and the effects of bottlenecks and inbreeding on the genomic landscape of an endangered species.</title>
        <authorList>
            <person name="Escoda L."/>
            <person name="Castresana J."/>
        </authorList>
    </citation>
    <scope>NUCLEOTIDE SEQUENCE</scope>
    <source>
        <strain evidence="23">IBE-C5619</strain>
    </source>
</reference>
<dbReference type="EMBL" id="JAGFMF010011658">
    <property type="protein sequence ID" value="KAG8517360.1"/>
    <property type="molecule type" value="Genomic_DNA"/>
</dbReference>
<feature type="region of interest" description="Disordered" evidence="21">
    <location>
        <begin position="129"/>
        <end position="154"/>
    </location>
</feature>
<evidence type="ECO:0000256" key="18">
    <source>
        <dbReference type="ARBA" id="ARBA00045559"/>
    </source>
</evidence>
<name>A0A8J6AHJ9_GALPY</name>
<feature type="region of interest" description="Disordered" evidence="21">
    <location>
        <begin position="57"/>
        <end position="77"/>
    </location>
</feature>
<dbReference type="GO" id="GO:0006979">
    <property type="term" value="P:response to oxidative stress"/>
    <property type="evidence" value="ECO:0007669"/>
    <property type="project" value="TreeGrafter"/>
</dbReference>
<keyword evidence="12" id="KW-0496">Mitochondrion</keyword>
<dbReference type="InterPro" id="IPR004686">
    <property type="entry name" value="Mtc"/>
</dbReference>
<keyword evidence="15" id="KW-0676">Redox-active center</keyword>
<evidence type="ECO:0000256" key="1">
    <source>
        <dbReference type="ARBA" id="ARBA00004225"/>
    </source>
</evidence>
<evidence type="ECO:0000256" key="7">
    <source>
        <dbReference type="ARBA" id="ARBA00022692"/>
    </source>
</evidence>
<dbReference type="InterPro" id="IPR019479">
    <property type="entry name" value="Peroxiredoxin_C"/>
</dbReference>
<keyword evidence="10" id="KW-1133">Transmembrane helix</keyword>
<dbReference type="SUPFAM" id="SSF52833">
    <property type="entry name" value="Thioredoxin-like"/>
    <property type="match status" value="1"/>
</dbReference>
<dbReference type="GO" id="GO:0033554">
    <property type="term" value="P:cellular response to stress"/>
    <property type="evidence" value="ECO:0007669"/>
    <property type="project" value="TreeGrafter"/>
</dbReference>
<dbReference type="InterPro" id="IPR050217">
    <property type="entry name" value="Peroxiredoxin"/>
</dbReference>
<evidence type="ECO:0000256" key="11">
    <source>
        <dbReference type="ARBA" id="ARBA00023002"/>
    </source>
</evidence>
<dbReference type="InterPro" id="IPR000866">
    <property type="entry name" value="AhpC/TSA"/>
</dbReference>
<dbReference type="PROSITE" id="PS51352">
    <property type="entry name" value="THIOREDOXIN_2"/>
    <property type="match status" value="1"/>
</dbReference>
<evidence type="ECO:0000259" key="22">
    <source>
        <dbReference type="PROSITE" id="PS51352"/>
    </source>
</evidence>
<comment type="similarity">
    <text evidence="2">Belongs to the sideroflexin family.</text>
</comment>
<comment type="caution">
    <text evidence="23">The sequence shown here is derived from an EMBL/GenBank/DDBJ whole genome shotgun (WGS) entry which is preliminary data.</text>
</comment>
<evidence type="ECO:0000313" key="24">
    <source>
        <dbReference type="Proteomes" id="UP000700334"/>
    </source>
</evidence>
<accession>A0A8J6AHJ9</accession>
<dbReference type="OrthoDB" id="6608471at2759"/>
<dbReference type="GO" id="GO:0015075">
    <property type="term" value="F:monoatomic ion transmembrane transporter activity"/>
    <property type="evidence" value="ECO:0007669"/>
    <property type="project" value="InterPro"/>
</dbReference>
<evidence type="ECO:0000256" key="13">
    <source>
        <dbReference type="ARBA" id="ARBA00023136"/>
    </source>
</evidence>
<evidence type="ECO:0000256" key="19">
    <source>
        <dbReference type="ARBA" id="ARBA00046731"/>
    </source>
</evidence>
<keyword evidence="13" id="KW-0472">Membrane</keyword>
<dbReference type="GO" id="GO:0006865">
    <property type="term" value="P:amino acid transport"/>
    <property type="evidence" value="ECO:0007669"/>
    <property type="project" value="UniProtKB-KW"/>
</dbReference>
<dbReference type="InterPro" id="IPR036249">
    <property type="entry name" value="Thioredoxin-like_sf"/>
</dbReference>
<evidence type="ECO:0000256" key="6">
    <source>
        <dbReference type="ARBA" id="ARBA00022559"/>
    </source>
</evidence>
<keyword evidence="9" id="KW-0029">Amino-acid transport</keyword>
<evidence type="ECO:0000256" key="20">
    <source>
        <dbReference type="ARBA" id="ARBA00049091"/>
    </source>
</evidence>
<keyword evidence="5" id="KW-0813">Transport</keyword>
<evidence type="ECO:0000256" key="5">
    <source>
        <dbReference type="ARBA" id="ARBA00022448"/>
    </source>
</evidence>
<organism evidence="23 24">
    <name type="scientific">Galemys pyrenaicus</name>
    <name type="common">Iberian desman</name>
    <name type="synonym">Pyrenean desman</name>
    <dbReference type="NCBI Taxonomy" id="202257"/>
    <lineage>
        <taxon>Eukaryota</taxon>
        <taxon>Metazoa</taxon>
        <taxon>Chordata</taxon>
        <taxon>Craniata</taxon>
        <taxon>Vertebrata</taxon>
        <taxon>Euteleostomi</taxon>
        <taxon>Mammalia</taxon>
        <taxon>Eutheria</taxon>
        <taxon>Laurasiatheria</taxon>
        <taxon>Eulipotyphla</taxon>
        <taxon>Talpidae</taxon>
        <taxon>Galemys</taxon>
    </lineage>
</organism>
<dbReference type="Pfam" id="PF10417">
    <property type="entry name" value="1-cysPrx_C"/>
    <property type="match status" value="1"/>
</dbReference>
<sequence length="855" mass="92510">KSDHGVYVQPVLCECADSCAGPGPHPSCPALSVSLDGVLRLSRWESLRAVRHMRTRNLSPSPAGSRTRAPPTTGLRPLHFSVGPAAPARTEHGGGGGKVVPGFGEWRGLGRGTETPWWLWEHASQTGSRSPVAFRSSRPGSAGNGPAGLSQEGSLRLRRTALPPPLLAVSPRPFCWEVARHVSAMPWGLSASAALRPAASRRPCLTNVLWSGSNQAKFAFSTSSSHHTPAVTEHAPYFKGTAVVKGEFKELSLDDFKGKYLVLFFYPLDFTFVCPTEIVAFSDKANEFHDVNCDVVAVSVDSHFCHLAWINTPRKNGGLGHMNITLLSDLTKQISRDYGVLLEGSGVALRGLFIIDPNGVIKHLSINDLPVGRSVEETLRLVKAFQFVESHGEVCPANWTPDSPTVDTRSLEEKSLHPDNSRLIPVAFRPAGELTLAFRWSSPAFLSAHGESAVAVMKRVEGEALTRSRSCPRVVISSTHPCLPRQAPRLLEAAWCHRSPHVVGSPLCSSSTLALVLPLAALQERDVWETLGPADAPSSQLVQSTSTVPCVHALLSHPSFWGAVSLLPHTQTFFANVFLSLLSTRNLKSMILPQASFYSYSTVFNMVNGNASYNRRPLESILLGTGVIASSTFFGVAPRLLLKAPLDSALWRKALPVLLIAHISGMNVIASRGMEPMRGIEVMDKDGNVIGYSRKAGTKAVRDTAISRVLLFGTSALIPEVVSFFFKRGRQRPPLRLGGQRGGGSESQIFQLHSWSLWTLKLSCTVLVMGLMVPVSFSVFPQIGRIQCSQLEKEIQSATEEMELFYNRGGFLLENTAGSGNPRGACSSTSQAVARLVGSGGRRNDAVQADPRPMQ</sequence>
<dbReference type="CDD" id="cd03015">
    <property type="entry name" value="PRX_Typ2cys"/>
    <property type="match status" value="1"/>
</dbReference>
<dbReference type="Proteomes" id="UP000700334">
    <property type="component" value="Unassembled WGS sequence"/>
</dbReference>
<evidence type="ECO:0000313" key="23">
    <source>
        <dbReference type="EMBL" id="KAG8517360.1"/>
    </source>
</evidence>
<dbReference type="GO" id="GO:0031966">
    <property type="term" value="C:mitochondrial membrane"/>
    <property type="evidence" value="ECO:0007669"/>
    <property type="project" value="UniProtKB-SubCell"/>
</dbReference>
<comment type="catalytic activity">
    <reaction evidence="20">
        <text>a hydroperoxide + [thioredoxin]-dithiol = an alcohol + [thioredoxin]-disulfide + H2O</text>
        <dbReference type="Rhea" id="RHEA:62620"/>
        <dbReference type="Rhea" id="RHEA-COMP:10698"/>
        <dbReference type="Rhea" id="RHEA-COMP:10700"/>
        <dbReference type="ChEBI" id="CHEBI:15377"/>
        <dbReference type="ChEBI" id="CHEBI:29950"/>
        <dbReference type="ChEBI" id="CHEBI:30879"/>
        <dbReference type="ChEBI" id="CHEBI:35924"/>
        <dbReference type="ChEBI" id="CHEBI:50058"/>
        <dbReference type="EC" id="1.11.1.24"/>
    </reaction>
</comment>
<evidence type="ECO:0000256" key="12">
    <source>
        <dbReference type="ARBA" id="ARBA00023128"/>
    </source>
</evidence>
<dbReference type="GO" id="GO:0008379">
    <property type="term" value="F:thioredoxin peroxidase activity"/>
    <property type="evidence" value="ECO:0007669"/>
    <property type="project" value="TreeGrafter"/>
</dbReference>
<keyword evidence="8" id="KW-0049">Antioxidant</keyword>
<feature type="non-terminal residue" evidence="23">
    <location>
        <position position="855"/>
    </location>
</feature>
<evidence type="ECO:0000256" key="10">
    <source>
        <dbReference type="ARBA" id="ARBA00022989"/>
    </source>
</evidence>
<evidence type="ECO:0000256" key="3">
    <source>
        <dbReference type="ARBA" id="ARBA00009796"/>
    </source>
</evidence>
<comment type="subcellular location">
    <subcellularLocation>
        <location evidence="1">Mitochondrion membrane</location>
        <topology evidence="1">Multi-pass membrane protein</topology>
    </subcellularLocation>
</comment>
<feature type="domain" description="Thioredoxin" evidence="22">
    <location>
        <begin position="229"/>
        <end position="387"/>
    </location>
</feature>
<protein>
    <recommendedName>
        <fullName evidence="16">Thioredoxin-dependent peroxide reductase, mitochondrial</fullName>
        <ecNumber evidence="4">1.11.1.24</ecNumber>
    </recommendedName>
    <alternativeName>
        <fullName evidence="17">Thioredoxin-dependent peroxiredoxin 3</fullName>
    </alternativeName>
</protein>
<dbReference type="Pfam" id="PF03820">
    <property type="entry name" value="SFXNs"/>
    <property type="match status" value="2"/>
</dbReference>
<dbReference type="InterPro" id="IPR013766">
    <property type="entry name" value="Thioredoxin_domain"/>
</dbReference>
<keyword evidence="6" id="KW-0575">Peroxidase</keyword>
<evidence type="ECO:0000256" key="9">
    <source>
        <dbReference type="ARBA" id="ARBA00022970"/>
    </source>
</evidence>
<dbReference type="EC" id="1.11.1.24" evidence="4"/>
<keyword evidence="7" id="KW-0812">Transmembrane</keyword>
<evidence type="ECO:0000256" key="17">
    <source>
        <dbReference type="ARBA" id="ARBA00042158"/>
    </source>
</evidence>
<dbReference type="Gene3D" id="3.40.30.10">
    <property type="entry name" value="Glutaredoxin"/>
    <property type="match status" value="1"/>
</dbReference>
<dbReference type="GO" id="GO:0045454">
    <property type="term" value="P:cell redox homeostasis"/>
    <property type="evidence" value="ECO:0007669"/>
    <property type="project" value="TreeGrafter"/>
</dbReference>
<comment type="function">
    <text evidence="18">Thiol-specific peroxidase that catalyzes the reduction of hydrogen peroxide and organic hydroperoxides to water and alcohols, respectively. Plays a role in cell protection against oxidative stress by detoxifying peroxides. Acts synergistically with MAP3K13 to regulate the activation of NF-kappa-B in the cytosol. Required for the maintenance of physical strength.</text>
</comment>
<keyword evidence="14" id="KW-1015">Disulfide bond</keyword>
<feature type="non-terminal residue" evidence="23">
    <location>
        <position position="1"/>
    </location>
</feature>
<dbReference type="AlphaFoldDB" id="A0A8J6AHJ9"/>
<feature type="region of interest" description="Disordered" evidence="21">
    <location>
        <begin position="87"/>
        <end position="106"/>
    </location>
</feature>
<dbReference type="GO" id="GO:0042744">
    <property type="term" value="P:hydrogen peroxide catabolic process"/>
    <property type="evidence" value="ECO:0007669"/>
    <property type="project" value="TreeGrafter"/>
</dbReference>
<evidence type="ECO:0000256" key="8">
    <source>
        <dbReference type="ARBA" id="ARBA00022862"/>
    </source>
</evidence>
<comment type="similarity">
    <text evidence="3">Belongs to the peroxiredoxin family. AhpC/Prx1 subfamily.</text>
</comment>
<comment type="subunit">
    <text evidence="19">Homodimer; disulfide-linked, upon oxidation. 6 homodimers assemble to form a ring-like dodecamer. Interacts with NEK6. Interacts with LRRK2. Interacts with MAP3K13. Interacts with RPS6KC1 (via PX domain).</text>
</comment>
<keyword evidence="11" id="KW-0560">Oxidoreductase</keyword>
<dbReference type="PANTHER" id="PTHR10681:SF128">
    <property type="entry name" value="THIOREDOXIN-DEPENDENT PEROXIDE REDUCTASE, MITOCHONDRIAL"/>
    <property type="match status" value="1"/>
</dbReference>
<evidence type="ECO:0000256" key="2">
    <source>
        <dbReference type="ARBA" id="ARBA00005974"/>
    </source>
</evidence>
<evidence type="ECO:0000256" key="4">
    <source>
        <dbReference type="ARBA" id="ARBA00013017"/>
    </source>
</evidence>
<dbReference type="Pfam" id="PF00578">
    <property type="entry name" value="AhpC-TSA"/>
    <property type="match status" value="1"/>
</dbReference>
<gene>
    <name evidence="23" type="ORF">J0S82_009595</name>
</gene>
<evidence type="ECO:0000256" key="16">
    <source>
        <dbReference type="ARBA" id="ARBA00040356"/>
    </source>
</evidence>
<dbReference type="GO" id="GO:0005829">
    <property type="term" value="C:cytosol"/>
    <property type="evidence" value="ECO:0007669"/>
    <property type="project" value="TreeGrafter"/>
</dbReference>
<dbReference type="PANTHER" id="PTHR10681">
    <property type="entry name" value="THIOREDOXIN PEROXIDASE"/>
    <property type="match status" value="1"/>
</dbReference>
<evidence type="ECO:0000256" key="21">
    <source>
        <dbReference type="SAM" id="MobiDB-lite"/>
    </source>
</evidence>